<keyword evidence="3" id="KW-0949">S-adenosyl-L-methionine</keyword>
<accession>A0A7C5RTL3</accession>
<sequence>MGSAREQELGQLAREAGDGWLLLAQLARVIVLAVRAQLALEVGIGPGVVTAWIADALERTGGHLVALEWKSETIERVVERLDALGLAERVQILEGDAHQTIRTVAGPIDVLWLAAERSGYADYLRAVKGKLRPGAAVIAEGMANEGTRALREELSREGEFVTVELPVRGSALIGIYWPERVRALSS</sequence>
<organism evidence="4">
    <name type="scientific">Thermomicrobium roseum</name>
    <dbReference type="NCBI Taxonomy" id="500"/>
    <lineage>
        <taxon>Bacteria</taxon>
        <taxon>Pseudomonadati</taxon>
        <taxon>Thermomicrobiota</taxon>
        <taxon>Thermomicrobia</taxon>
        <taxon>Thermomicrobiales</taxon>
        <taxon>Thermomicrobiaceae</taxon>
        <taxon>Thermomicrobium</taxon>
    </lineage>
</organism>
<dbReference type="InterPro" id="IPR002935">
    <property type="entry name" value="SAM_O-MeTrfase"/>
</dbReference>
<dbReference type="Gene3D" id="3.40.50.150">
    <property type="entry name" value="Vaccinia Virus protein VP39"/>
    <property type="match status" value="1"/>
</dbReference>
<comment type="caution">
    <text evidence="4">The sequence shown here is derived from an EMBL/GenBank/DDBJ whole genome shotgun (WGS) entry which is preliminary data.</text>
</comment>
<evidence type="ECO:0000256" key="3">
    <source>
        <dbReference type="ARBA" id="ARBA00022691"/>
    </source>
</evidence>
<keyword evidence="1 4" id="KW-0489">Methyltransferase</keyword>
<dbReference type="PANTHER" id="PTHR43167">
    <property type="entry name" value="PUTATIVE (AFU_ORTHOLOGUE AFUA_6G01830)-RELATED"/>
    <property type="match status" value="1"/>
</dbReference>
<gene>
    <name evidence="4" type="ORF">ENM21_00890</name>
</gene>
<dbReference type="PANTHER" id="PTHR43167:SF1">
    <property type="entry name" value="PUTATIVE (AFU_ORTHOLOGUE AFUA_6G01830)-RELATED"/>
    <property type="match status" value="1"/>
</dbReference>
<evidence type="ECO:0000313" key="4">
    <source>
        <dbReference type="EMBL" id="HHM95765.1"/>
    </source>
</evidence>
<name>A0A7C5RTL3_THERO</name>
<evidence type="ECO:0000256" key="1">
    <source>
        <dbReference type="ARBA" id="ARBA00022603"/>
    </source>
</evidence>
<dbReference type="SUPFAM" id="SSF53335">
    <property type="entry name" value="S-adenosyl-L-methionine-dependent methyltransferases"/>
    <property type="match status" value="1"/>
</dbReference>
<dbReference type="GO" id="GO:0032259">
    <property type="term" value="P:methylation"/>
    <property type="evidence" value="ECO:0007669"/>
    <property type="project" value="UniProtKB-KW"/>
</dbReference>
<keyword evidence="2 4" id="KW-0808">Transferase</keyword>
<evidence type="ECO:0000256" key="2">
    <source>
        <dbReference type="ARBA" id="ARBA00022679"/>
    </source>
</evidence>
<dbReference type="PROSITE" id="PS51682">
    <property type="entry name" value="SAM_OMT_I"/>
    <property type="match status" value="1"/>
</dbReference>
<dbReference type="AlphaFoldDB" id="A0A7C5RTL3"/>
<dbReference type="InterPro" id="IPR029063">
    <property type="entry name" value="SAM-dependent_MTases_sf"/>
</dbReference>
<dbReference type="Pfam" id="PF13578">
    <property type="entry name" value="Methyltransf_24"/>
    <property type="match status" value="1"/>
</dbReference>
<reference evidence="4" key="1">
    <citation type="journal article" date="2020" name="mSystems">
        <title>Genome- and Community-Level Interaction Insights into Carbon Utilization and Element Cycling Functions of Hydrothermarchaeota in Hydrothermal Sediment.</title>
        <authorList>
            <person name="Zhou Z."/>
            <person name="Liu Y."/>
            <person name="Xu W."/>
            <person name="Pan J."/>
            <person name="Luo Z.H."/>
            <person name="Li M."/>
        </authorList>
    </citation>
    <scope>NUCLEOTIDE SEQUENCE [LARGE SCALE GENOMIC DNA]</scope>
    <source>
        <strain evidence="4">SpSt-1065</strain>
    </source>
</reference>
<proteinExistence type="predicted"/>
<protein>
    <submittedName>
        <fullName evidence="4">O-methyltransferase</fullName>
    </submittedName>
</protein>
<dbReference type="GO" id="GO:0008171">
    <property type="term" value="F:O-methyltransferase activity"/>
    <property type="evidence" value="ECO:0007669"/>
    <property type="project" value="InterPro"/>
</dbReference>
<dbReference type="EMBL" id="DRWX01000043">
    <property type="protein sequence ID" value="HHM95765.1"/>
    <property type="molecule type" value="Genomic_DNA"/>
</dbReference>